<reference evidence="1 2" key="1">
    <citation type="submission" date="2016-10" db="EMBL/GenBank/DDBJ databases">
        <authorList>
            <person name="de Groot N.N."/>
        </authorList>
    </citation>
    <scope>NUCLEOTIDE SEQUENCE [LARGE SCALE GENOMIC DNA]</scope>
    <source>
        <strain evidence="1 2">CPCC 201354</strain>
    </source>
</reference>
<accession>A0A1G8GFG1</accession>
<dbReference type="STRING" id="504805.SAMN05421505_12716"/>
<dbReference type="EMBL" id="FNCN01000027">
    <property type="protein sequence ID" value="SDH93085.1"/>
    <property type="molecule type" value="Genomic_DNA"/>
</dbReference>
<name>A0A1G8GFG1_9ACTN</name>
<evidence type="ECO:0000313" key="1">
    <source>
        <dbReference type="EMBL" id="SDH93085.1"/>
    </source>
</evidence>
<organism evidence="1 2">
    <name type="scientific">Sinosporangium album</name>
    <dbReference type="NCBI Taxonomy" id="504805"/>
    <lineage>
        <taxon>Bacteria</taxon>
        <taxon>Bacillati</taxon>
        <taxon>Actinomycetota</taxon>
        <taxon>Actinomycetes</taxon>
        <taxon>Streptosporangiales</taxon>
        <taxon>Streptosporangiaceae</taxon>
        <taxon>Sinosporangium</taxon>
    </lineage>
</organism>
<gene>
    <name evidence="1" type="ORF">SAMN05421505_12716</name>
</gene>
<sequence length="115" mass="12735">MSDHEIPTGGGVNDVVRIGATVRVRPAPGRRRCMTYRGTCVTAVSRRRRRSTGRPATGSRFFLVESVEARAAAGNAAFAGHLEAGHHIHYLADAEYVDRQRDVFERCLLANRSRE</sequence>
<evidence type="ECO:0000313" key="2">
    <source>
        <dbReference type="Proteomes" id="UP000198923"/>
    </source>
</evidence>
<dbReference type="AlphaFoldDB" id="A0A1G8GFG1"/>
<dbReference type="Proteomes" id="UP000198923">
    <property type="component" value="Unassembled WGS sequence"/>
</dbReference>
<keyword evidence="2" id="KW-1185">Reference proteome</keyword>
<protein>
    <submittedName>
        <fullName evidence="1">Uncharacterized protein</fullName>
    </submittedName>
</protein>
<proteinExistence type="predicted"/>